<dbReference type="AlphaFoldDB" id="A0AAQ3R9M5"/>
<proteinExistence type="predicted"/>
<dbReference type="PROSITE" id="PS50181">
    <property type="entry name" value="FBOX"/>
    <property type="match status" value="1"/>
</dbReference>
<dbReference type="EMBL" id="CP138589">
    <property type="protein sequence ID" value="WPH03224.1"/>
    <property type="molecule type" value="Genomic_DNA"/>
</dbReference>
<reference evidence="2 3" key="1">
    <citation type="submission" date="2023-11" db="EMBL/GenBank/DDBJ databases">
        <title>An acidophilic fungus is an integral part of prey digestion in a carnivorous sundew plant.</title>
        <authorList>
            <person name="Tsai I.J."/>
        </authorList>
    </citation>
    <scope>NUCLEOTIDE SEQUENCE [LARGE SCALE GENOMIC DNA]</scope>
    <source>
        <strain evidence="2">169a</strain>
    </source>
</reference>
<evidence type="ECO:0000313" key="2">
    <source>
        <dbReference type="EMBL" id="WPH03224.1"/>
    </source>
</evidence>
<keyword evidence="3" id="KW-1185">Reference proteome</keyword>
<dbReference type="Proteomes" id="UP001303373">
    <property type="component" value="Chromosome 10"/>
</dbReference>
<protein>
    <recommendedName>
        <fullName evidence="1">F-box domain-containing protein</fullName>
    </recommendedName>
</protein>
<accession>A0AAQ3R9M5</accession>
<sequence length="341" mass="37937">MSTLNSLPTEILLQIIPQITYSPSTISSLSLTSSRFNEILTHHEQTIVKGYLCGQSFLFASAALHPGLKINTYTDIATIHNRTTALADLKAKWWDLTHRQDVRWLRCSRWAKIYRAGLLVLYSLQDREQAEEQTRKLKHDIKQEIIRQLPATSLACLLFVLVGGMALLRAQGPAVLRREHVCHCALIMDREAHGEDEVKRREIELACEEMLLAHGPNYLFAMIQEGGSVDVDSSEHTKPSLNDLSIEAIKSDNWAMKALVNEAANFTERQQPNKDGTSKPITLIATLRQALAAAAECRVCETKGKMWEILSATGFDSIDDTKLAALATGEKVDGGGKRVGF</sequence>
<gene>
    <name evidence="2" type="ORF">R9X50_00610100</name>
</gene>
<evidence type="ECO:0000313" key="3">
    <source>
        <dbReference type="Proteomes" id="UP001303373"/>
    </source>
</evidence>
<feature type="domain" description="F-box" evidence="1">
    <location>
        <begin position="1"/>
        <end position="50"/>
    </location>
</feature>
<dbReference type="InterPro" id="IPR001810">
    <property type="entry name" value="F-box_dom"/>
</dbReference>
<evidence type="ECO:0000259" key="1">
    <source>
        <dbReference type="PROSITE" id="PS50181"/>
    </source>
</evidence>
<organism evidence="2 3">
    <name type="scientific">Acrodontium crateriforme</name>
    <dbReference type="NCBI Taxonomy" id="150365"/>
    <lineage>
        <taxon>Eukaryota</taxon>
        <taxon>Fungi</taxon>
        <taxon>Dikarya</taxon>
        <taxon>Ascomycota</taxon>
        <taxon>Pezizomycotina</taxon>
        <taxon>Dothideomycetes</taxon>
        <taxon>Dothideomycetidae</taxon>
        <taxon>Mycosphaerellales</taxon>
        <taxon>Teratosphaeriaceae</taxon>
        <taxon>Acrodontium</taxon>
    </lineage>
</organism>
<name>A0AAQ3R9M5_9PEZI</name>